<accession>A0A919VW94</accession>
<dbReference type="Pfam" id="PF00652">
    <property type="entry name" value="Ricin_B_lectin"/>
    <property type="match status" value="1"/>
</dbReference>
<feature type="active site" description="Proton donor" evidence="1">
    <location>
        <position position="452"/>
    </location>
</feature>
<dbReference type="InterPro" id="IPR000772">
    <property type="entry name" value="Ricin_B_lectin"/>
</dbReference>
<evidence type="ECO:0000259" key="4">
    <source>
        <dbReference type="SMART" id="SM00458"/>
    </source>
</evidence>
<dbReference type="InterPro" id="IPR015289">
    <property type="entry name" value="A-L-arabinofuranosidase_B_cat"/>
</dbReference>
<feature type="signal peptide" evidence="3">
    <location>
        <begin position="1"/>
        <end position="33"/>
    </location>
</feature>
<dbReference type="PROSITE" id="PS50231">
    <property type="entry name" value="RICIN_B_LECTIN"/>
    <property type="match status" value="1"/>
</dbReference>
<dbReference type="Gene3D" id="2.80.10.50">
    <property type="match status" value="1"/>
</dbReference>
<feature type="disulfide bond" evidence="2">
    <location>
        <begin position="179"/>
        <end position="189"/>
    </location>
</feature>
<keyword evidence="2" id="KW-1015">Disulfide bond</keyword>
<dbReference type="Pfam" id="PF09206">
    <property type="entry name" value="ArabFuran-catal"/>
    <property type="match status" value="1"/>
</dbReference>
<dbReference type="InterPro" id="IPR038964">
    <property type="entry name" value="ABFB"/>
</dbReference>
<reference evidence="5" key="1">
    <citation type="submission" date="2021-03" db="EMBL/GenBank/DDBJ databases">
        <title>Whole genome shotgun sequence of Actinoplanes auranticolor NBRC 12245.</title>
        <authorList>
            <person name="Komaki H."/>
            <person name="Tamura T."/>
        </authorList>
    </citation>
    <scope>NUCLEOTIDE SEQUENCE</scope>
    <source>
        <strain evidence="5">NBRC 12245</strain>
    </source>
</reference>
<feature type="disulfide bond" evidence="2">
    <location>
        <begin position="239"/>
        <end position="244"/>
    </location>
</feature>
<feature type="domain" description="Ricin B lectin" evidence="4">
    <location>
        <begin position="39"/>
        <end position="165"/>
    </location>
</feature>
<gene>
    <name evidence="5" type="primary">abfA_3</name>
    <name evidence="5" type="ORF">Aau02nite_79290</name>
</gene>
<comment type="caution">
    <text evidence="5">The sequence shown here is derived from an EMBL/GenBank/DDBJ whole genome shotgun (WGS) entry which is preliminary data.</text>
</comment>
<dbReference type="SUPFAM" id="SSF49899">
    <property type="entry name" value="Concanavalin A-like lectins/glucanases"/>
    <property type="match status" value="1"/>
</dbReference>
<name>A0A919VW94_9ACTN</name>
<dbReference type="SUPFAM" id="SSF50370">
    <property type="entry name" value="Ricin B-like lectins"/>
    <property type="match status" value="1"/>
</dbReference>
<sequence length="495" mass="50733">MVVSKRRRRHFRQLLAAGATLVLTLVVAGPAAAATIQPGQTAPIVGSQSGRCLTVAGSGNGTQAQLRDCTGAAGQTWTYTAARQLTVHGTKCLDASGRGTANATPVIIWDCNGQANQQWTVTSSGAISGVPSGRCLDANGQGTANGTGIILWDCHGQSNQQWDSPAGPDPEPPAGAGPCDLYASGGTPCVAAHSTVRALYGSYGGHLYQVRRSSDNTTRNVGLRSAGGTADATAQDAFCGGTTCVITVVYDQSGRGNDLWYQGSSVVPGSTQSRPAIATSESLTIGGAKAYSLFINPGNSYWRDGHLTGVPTGSAPEGMYAVLSGTHVNNGCCFDYGNSETTRAADAAGAMDAINFSTQCWFGGCSGTGPWVQADLEWGLFPGGSQSWNPNQRSFTSKFVTATLKNNGTSRFAIKGSNAQSGSLYTLWDGALPPGYSPMKKQGAIILGSGGDCCKPGGGANLSAGTFYEGAMVAGYPSDATENAVQANVIAAGYR</sequence>
<evidence type="ECO:0000313" key="5">
    <source>
        <dbReference type="EMBL" id="GIM78117.1"/>
    </source>
</evidence>
<dbReference type="Proteomes" id="UP000681340">
    <property type="component" value="Unassembled WGS sequence"/>
</dbReference>
<dbReference type="EMBL" id="BOQL01000072">
    <property type="protein sequence ID" value="GIM78117.1"/>
    <property type="molecule type" value="Genomic_DNA"/>
</dbReference>
<dbReference type="PANTHER" id="PTHR39447">
    <property type="entry name" value="ALPHA-L-ARABINOFURANOSIDASE B"/>
    <property type="match status" value="1"/>
</dbReference>
<dbReference type="InterPro" id="IPR013320">
    <property type="entry name" value="ConA-like_dom_sf"/>
</dbReference>
<feature type="disulfide bond" evidence="2">
    <location>
        <begin position="332"/>
        <end position="333"/>
    </location>
</feature>
<evidence type="ECO:0000313" key="6">
    <source>
        <dbReference type="Proteomes" id="UP000681340"/>
    </source>
</evidence>
<dbReference type="AlphaFoldDB" id="A0A919VW94"/>
<protein>
    <submittedName>
        <fullName evidence="5">Alpha-L-arabinofuranosidase</fullName>
    </submittedName>
</protein>
<feature type="chain" id="PRO_5037379632" evidence="3">
    <location>
        <begin position="34"/>
        <end position="495"/>
    </location>
</feature>
<dbReference type="Gene3D" id="2.60.120.200">
    <property type="match status" value="1"/>
</dbReference>
<evidence type="ECO:0000256" key="2">
    <source>
        <dbReference type="PIRSR" id="PIRSR638964-3"/>
    </source>
</evidence>
<dbReference type="GO" id="GO:0046556">
    <property type="term" value="F:alpha-L-arabinofuranosidase activity"/>
    <property type="evidence" value="ECO:0007669"/>
    <property type="project" value="InterPro"/>
</dbReference>
<dbReference type="GO" id="GO:0019566">
    <property type="term" value="P:arabinose metabolic process"/>
    <property type="evidence" value="ECO:0007669"/>
    <property type="project" value="InterPro"/>
</dbReference>
<dbReference type="InterPro" id="IPR035992">
    <property type="entry name" value="Ricin_B-like_lectins"/>
</dbReference>
<organism evidence="5 6">
    <name type="scientific">Actinoplanes auranticolor</name>
    <dbReference type="NCBI Taxonomy" id="47988"/>
    <lineage>
        <taxon>Bacteria</taxon>
        <taxon>Bacillati</taxon>
        <taxon>Actinomycetota</taxon>
        <taxon>Actinomycetes</taxon>
        <taxon>Micromonosporales</taxon>
        <taxon>Micromonosporaceae</taxon>
        <taxon>Actinoplanes</taxon>
    </lineage>
</organism>
<dbReference type="PANTHER" id="PTHR39447:SF2">
    <property type="entry name" value="ALPHA-L-ARABINOFURANOSIDASE B"/>
    <property type="match status" value="1"/>
</dbReference>
<keyword evidence="3" id="KW-0732">Signal</keyword>
<dbReference type="CDD" id="cd23418">
    <property type="entry name" value="beta-trefoil_Ricin_XLN-like"/>
    <property type="match status" value="1"/>
</dbReference>
<proteinExistence type="predicted"/>
<dbReference type="RefSeq" id="WP_212993746.1">
    <property type="nucleotide sequence ID" value="NZ_BAABEA010000016.1"/>
</dbReference>
<evidence type="ECO:0000256" key="3">
    <source>
        <dbReference type="SAM" id="SignalP"/>
    </source>
</evidence>
<dbReference type="GO" id="GO:0045490">
    <property type="term" value="P:pectin catabolic process"/>
    <property type="evidence" value="ECO:0007669"/>
    <property type="project" value="TreeGrafter"/>
</dbReference>
<evidence type="ECO:0000256" key="1">
    <source>
        <dbReference type="PIRSR" id="PIRSR638964-1"/>
    </source>
</evidence>
<keyword evidence="6" id="KW-1185">Reference proteome</keyword>
<dbReference type="SMART" id="SM00458">
    <property type="entry name" value="RICIN"/>
    <property type="match status" value="1"/>
</dbReference>
<feature type="active site" description="Nucleophile" evidence="1">
    <location>
        <position position="377"/>
    </location>
</feature>
<dbReference type="PROSITE" id="PS51318">
    <property type="entry name" value="TAT"/>
    <property type="match status" value="1"/>
</dbReference>
<dbReference type="GO" id="GO:0031221">
    <property type="term" value="P:arabinan metabolic process"/>
    <property type="evidence" value="ECO:0007669"/>
    <property type="project" value="InterPro"/>
</dbReference>
<dbReference type="InterPro" id="IPR006311">
    <property type="entry name" value="TAT_signal"/>
</dbReference>